<dbReference type="InterPro" id="IPR000602">
    <property type="entry name" value="Glyco_hydro_38_N"/>
</dbReference>
<dbReference type="Pfam" id="PF01074">
    <property type="entry name" value="Glyco_hydro_38N"/>
    <property type="match status" value="1"/>
</dbReference>
<evidence type="ECO:0000313" key="14">
    <source>
        <dbReference type="Proteomes" id="UP001432027"/>
    </source>
</evidence>
<organism evidence="13 14">
    <name type="scientific">Pristionchus entomophagus</name>
    <dbReference type="NCBI Taxonomy" id="358040"/>
    <lineage>
        <taxon>Eukaryota</taxon>
        <taxon>Metazoa</taxon>
        <taxon>Ecdysozoa</taxon>
        <taxon>Nematoda</taxon>
        <taxon>Chromadorea</taxon>
        <taxon>Rhabditida</taxon>
        <taxon>Rhabditina</taxon>
        <taxon>Diplogasteromorpha</taxon>
        <taxon>Diplogasteroidea</taxon>
        <taxon>Neodiplogasteridae</taxon>
        <taxon>Pristionchus</taxon>
    </lineage>
</organism>
<dbReference type="SUPFAM" id="SSF88713">
    <property type="entry name" value="Glycoside hydrolase/deacetylase"/>
    <property type="match status" value="1"/>
</dbReference>
<reference evidence="13" key="1">
    <citation type="submission" date="2023-10" db="EMBL/GenBank/DDBJ databases">
        <title>Genome assembly of Pristionchus species.</title>
        <authorList>
            <person name="Yoshida K."/>
            <person name="Sommer R.J."/>
        </authorList>
    </citation>
    <scope>NUCLEOTIDE SEQUENCE</scope>
    <source>
        <strain evidence="13">RS0144</strain>
    </source>
</reference>
<feature type="domain" description="Glycoside hydrolase family 38 central" evidence="12">
    <location>
        <begin position="565"/>
        <end position="648"/>
    </location>
</feature>
<comment type="function">
    <text evidence="7">Catalyzes the first committed step in the biosynthesis of complex N-glycans. It controls conversion of high mannose to complex N-glycans; the final hydrolytic step in the N-glycan maturation pathway.</text>
</comment>
<keyword evidence="11" id="KW-0812">Transmembrane</keyword>
<comment type="cofactor">
    <cofactor evidence="9">
        <name>Zn(2+)</name>
        <dbReference type="ChEBI" id="CHEBI:29105"/>
    </cofactor>
    <text evidence="9">Binds 1 zinc ion per subunit.</text>
</comment>
<feature type="compositionally biased region" description="Basic and acidic residues" evidence="10">
    <location>
        <begin position="79"/>
        <end position="110"/>
    </location>
</feature>
<comment type="catalytic activity">
    <reaction evidence="8">
        <text>N(4)-{beta-D-GlcNAc-(1-&gt;2)-alpha-D-Man-(1-&gt;3)-[alpha-D-Man-(1-&gt;3)-[alpha-D-Man-(1-&gt;6)]-alpha-D-Man-(1-&gt;6)]-beta-D-Man-(1-&gt;4)-beta-D-GlcNAc-(1-&gt;4)-beta-D-GlcNAc}-L-asparaginyl-[protein] + 2 H2O = 2 alpha-D-mannopyranose + an N(4)-{beta-D-GlcNAc-(1-&gt;2)-alpha-D-Man-(1-&gt;3)-[alpha-D-Man-(1-&gt;6)]-beta-D-Man-(1-&gt;4)-beta-D-GlcNAc-(1-&gt;4)-beta-D-GlcNAc}-L-asparaginyl-[protein]</text>
        <dbReference type="Rhea" id="RHEA:56052"/>
        <dbReference type="Rhea" id="RHEA-COMP:14368"/>
        <dbReference type="Rhea" id="RHEA-COMP:14369"/>
        <dbReference type="ChEBI" id="CHEBI:15377"/>
        <dbReference type="ChEBI" id="CHEBI:28729"/>
        <dbReference type="ChEBI" id="CHEBI:60615"/>
        <dbReference type="ChEBI" id="CHEBI:60625"/>
        <dbReference type="EC" id="3.2.1.114"/>
    </reaction>
</comment>
<evidence type="ECO:0000259" key="12">
    <source>
        <dbReference type="SMART" id="SM00872"/>
    </source>
</evidence>
<evidence type="ECO:0000256" key="4">
    <source>
        <dbReference type="ARBA" id="ARBA00022833"/>
    </source>
</evidence>
<keyword evidence="14" id="KW-1185">Reference proteome</keyword>
<dbReference type="InterPro" id="IPR028995">
    <property type="entry name" value="Glyco_hydro_57/38_cen_sf"/>
</dbReference>
<dbReference type="SUPFAM" id="SSF74650">
    <property type="entry name" value="Galactose mutarotase-like"/>
    <property type="match status" value="1"/>
</dbReference>
<dbReference type="SMART" id="SM00872">
    <property type="entry name" value="Alpha-mann_mid"/>
    <property type="match status" value="1"/>
</dbReference>
<keyword evidence="11" id="KW-0472">Membrane</keyword>
<dbReference type="PANTHER" id="PTHR11607:SF3">
    <property type="entry name" value="LYSOSOMAL ALPHA-MANNOSIDASE"/>
    <property type="match status" value="1"/>
</dbReference>
<dbReference type="GO" id="GO:0006491">
    <property type="term" value="P:N-glycan processing"/>
    <property type="evidence" value="ECO:0007669"/>
    <property type="project" value="TreeGrafter"/>
</dbReference>
<keyword evidence="11" id="KW-1133">Transmembrane helix</keyword>
<proteinExistence type="inferred from homology"/>
<dbReference type="Gene3D" id="2.70.98.30">
    <property type="entry name" value="Golgi alpha-mannosidase II, domain 4"/>
    <property type="match status" value="1"/>
</dbReference>
<sequence>FLRMETNRKNCSVFTGEDSHPPPLMKMARSTRNVYLLLFLAIFIIMSLILYSSIDSPSGLRTMNKNAESQVLRLQKKMSSMEENLRRNGEEMDRLRKELRESERQRKELEKKEIEKENEIFDEKEEAREEVKKHVNKPVEEEGNGEEDKAQVPEPRGGNKAEVVRRFLSRTTKAPRDICPLRKEMSVPHSDIQMFDMYNVLPFDNPDGGVWKQGWEVTYDPAKVQEEPQLEVIVVPHSHCDPGWLRTFEEYFDAQTKQILDSMVAHLPQQDQMSFIYAEVSFFELWWRGLDETTRDKVKSLITSGRLELVTGGWVMTDEANTHYNAIIAELMEGHEWIRNHLPKEALPRVHWSIDPFGISPTLPFIMSAANITRAAIQRIHYSVKKELGKQRNLEFVWRQMWDSHKSTDVRTHMFPFYSYDVPHTCGPDPKVCCQFDFRRLSGGGFAGCPWGIAPQLINEDNVATRAALIYDQYRKKAQLYKSNAVLIPLGDDFRYDTQFEWKQQYENYQKLFKYMNEQKEWNVKARFGTLSDYFSTLERHTDEQKIELSVLSGDFFTYADRDDHYWSGYFASRPFYKQLDRVLQHYLRSAEILFSLSRMSGGESGAANDESFEKLVRSRRSLSLFQHHDGVTGTAKDHVVNDYGKKMLDALNDCEEVMTVATETLLQKKGSAPGQLQLDDSRKGHDTLPERRAAEVGSSLILFNSLSSTRREVICVRVADAKARVGKNGGDERPRQQLSPVVKLTGGILAVIQDEFELCFDASIPPLSMQTFNVLSESSADGEKAKVGGTARVEINEFKTATSSGNILLKNDKITAEFDETTGMLESVTPVGSKSATKTHMKFVKYGARGHKRMNSGGGDDLSGAYLFLPDGGANEIPAGDSHYIIVQGSLVSRVYVRGPQEFKLLTTYSLDAGAPYLEITNEIDITERMQNVEVAMKIESSVASADSIYTDLNGMQMIRRRRQLDRLPLQAHYYPMPGAAFIESNEERLSLLGAQALGVASLKPGELEVMLERRLLQDDGRGLQQGVTDNLRTVSRFRLMVEKMEGEKSEQTERMGFLSLPAHFASLSLHYPWVKMLSEDSDLSPSFTGLHASLPCDTHIVTMRTMAEATKYESTRPTTSASSTASLVLWRPLTDCRSTTPALEECTKGGKEDAFSILFSGHVKSASPATLTLLYESKGTTDRLAIEPQELKTYKLQF</sequence>
<keyword evidence="2 9" id="KW-0479">Metal-binding</keyword>
<name>A0AAV5S913_9BILA</name>
<dbReference type="SUPFAM" id="SSF88688">
    <property type="entry name" value="Families 57/38 glycoside transferase middle domain"/>
    <property type="match status" value="1"/>
</dbReference>
<dbReference type="GO" id="GO:0030246">
    <property type="term" value="F:carbohydrate binding"/>
    <property type="evidence" value="ECO:0007669"/>
    <property type="project" value="InterPro"/>
</dbReference>
<dbReference type="EC" id="3.2.1.-" evidence="9"/>
<feature type="region of interest" description="Disordered" evidence="10">
    <location>
        <begin position="78"/>
        <end position="110"/>
    </location>
</feature>
<dbReference type="FunFam" id="3.20.110.10:FF:000003">
    <property type="entry name" value="Alpha-mannosidase"/>
    <property type="match status" value="1"/>
</dbReference>
<dbReference type="GO" id="GO:0000139">
    <property type="term" value="C:Golgi membrane"/>
    <property type="evidence" value="ECO:0007669"/>
    <property type="project" value="TreeGrafter"/>
</dbReference>
<evidence type="ECO:0000313" key="13">
    <source>
        <dbReference type="EMBL" id="GMS79009.1"/>
    </source>
</evidence>
<evidence type="ECO:0000256" key="3">
    <source>
        <dbReference type="ARBA" id="ARBA00022801"/>
    </source>
</evidence>
<dbReference type="InterPro" id="IPR013780">
    <property type="entry name" value="Glyco_hydro_b"/>
</dbReference>
<evidence type="ECO:0000256" key="5">
    <source>
        <dbReference type="ARBA" id="ARBA00023157"/>
    </source>
</evidence>
<dbReference type="Pfam" id="PF09261">
    <property type="entry name" value="Alpha-mann_mid"/>
    <property type="match status" value="1"/>
</dbReference>
<dbReference type="Pfam" id="PF07748">
    <property type="entry name" value="Glyco_hydro_38C"/>
    <property type="match status" value="1"/>
</dbReference>
<protein>
    <recommendedName>
        <fullName evidence="9">Alpha-mannosidase</fullName>
        <ecNumber evidence="9">3.2.1.-</ecNumber>
    </recommendedName>
</protein>
<comment type="similarity">
    <text evidence="1 9">Belongs to the glycosyl hydrolase 38 family.</text>
</comment>
<dbReference type="InterPro" id="IPR015341">
    <property type="entry name" value="Glyco_hydro_38_cen"/>
</dbReference>
<dbReference type="InterPro" id="IPR011013">
    <property type="entry name" value="Gal_mutarotase_sf_dom"/>
</dbReference>
<evidence type="ECO:0000256" key="6">
    <source>
        <dbReference type="ARBA" id="ARBA00023295"/>
    </source>
</evidence>
<dbReference type="GO" id="GO:0004572">
    <property type="term" value="F:mannosyl-oligosaccharide 1,3-1,6-alpha-mannosidase activity"/>
    <property type="evidence" value="ECO:0007669"/>
    <property type="project" value="UniProtKB-EC"/>
</dbReference>
<dbReference type="EMBL" id="BTSX01000001">
    <property type="protein sequence ID" value="GMS79009.1"/>
    <property type="molecule type" value="Genomic_DNA"/>
</dbReference>
<dbReference type="InterPro" id="IPR050843">
    <property type="entry name" value="Glycosyl_Hydrlase_38"/>
</dbReference>
<dbReference type="PANTHER" id="PTHR11607">
    <property type="entry name" value="ALPHA-MANNOSIDASE"/>
    <property type="match status" value="1"/>
</dbReference>
<keyword evidence="3 9" id="KW-0378">Hydrolase</keyword>
<dbReference type="Gene3D" id="1.20.1270.50">
    <property type="entry name" value="Glycoside hydrolase family 38, central domain"/>
    <property type="match status" value="1"/>
</dbReference>
<dbReference type="FunFam" id="1.20.1270.50:FF:000001">
    <property type="entry name" value="Alpha-mannosidase"/>
    <property type="match status" value="1"/>
</dbReference>
<evidence type="ECO:0000256" key="7">
    <source>
        <dbReference type="ARBA" id="ARBA00059516"/>
    </source>
</evidence>
<evidence type="ECO:0000256" key="8">
    <source>
        <dbReference type="ARBA" id="ARBA00093232"/>
    </source>
</evidence>
<keyword evidence="6 9" id="KW-0326">Glycosidase</keyword>
<dbReference type="AlphaFoldDB" id="A0AAV5S913"/>
<dbReference type="InterPro" id="IPR027291">
    <property type="entry name" value="Glyco_hydro_38_N_sf"/>
</dbReference>
<gene>
    <name evidence="13" type="ORF">PENTCL1PPCAC_1184</name>
</gene>
<dbReference type="InterPro" id="IPR037094">
    <property type="entry name" value="Glyco_hydro_38_cen_sf"/>
</dbReference>
<evidence type="ECO:0000256" key="2">
    <source>
        <dbReference type="ARBA" id="ARBA00022723"/>
    </source>
</evidence>
<dbReference type="Gene3D" id="3.20.110.10">
    <property type="entry name" value="Glycoside hydrolase 38, N terminal domain"/>
    <property type="match status" value="1"/>
</dbReference>
<dbReference type="InterPro" id="IPR011330">
    <property type="entry name" value="Glyco_hydro/deAcase_b/a-brl"/>
</dbReference>
<dbReference type="Gene3D" id="2.60.40.1180">
    <property type="entry name" value="Golgi alpha-mannosidase II"/>
    <property type="match status" value="1"/>
</dbReference>
<dbReference type="Proteomes" id="UP001432027">
    <property type="component" value="Unassembled WGS sequence"/>
</dbReference>
<dbReference type="CDD" id="cd10809">
    <property type="entry name" value="GH38N_AMII_GMII_SfManIII_like"/>
    <property type="match status" value="1"/>
</dbReference>
<dbReference type="InterPro" id="IPR011682">
    <property type="entry name" value="Glyco_hydro_38_C"/>
</dbReference>
<comment type="caution">
    <text evidence="13">The sequence shown here is derived from an EMBL/GenBank/DDBJ whole genome shotgun (WGS) entry which is preliminary data.</text>
</comment>
<dbReference type="GO" id="GO:0046872">
    <property type="term" value="F:metal ion binding"/>
    <property type="evidence" value="ECO:0007669"/>
    <property type="project" value="UniProtKB-KW"/>
</dbReference>
<evidence type="ECO:0000256" key="11">
    <source>
        <dbReference type="SAM" id="Phobius"/>
    </source>
</evidence>
<feature type="non-terminal residue" evidence="13">
    <location>
        <position position="1"/>
    </location>
</feature>
<keyword evidence="5" id="KW-1015">Disulfide bond</keyword>
<feature type="transmembrane region" description="Helical" evidence="11">
    <location>
        <begin position="34"/>
        <end position="54"/>
    </location>
</feature>
<feature type="region of interest" description="Disordered" evidence="10">
    <location>
        <begin position="125"/>
        <end position="161"/>
    </location>
</feature>
<evidence type="ECO:0000256" key="9">
    <source>
        <dbReference type="RuleBase" id="RU361199"/>
    </source>
</evidence>
<dbReference type="GO" id="GO:0006013">
    <property type="term" value="P:mannose metabolic process"/>
    <property type="evidence" value="ECO:0007669"/>
    <property type="project" value="InterPro"/>
</dbReference>
<accession>A0AAV5S913</accession>
<evidence type="ECO:0000256" key="10">
    <source>
        <dbReference type="SAM" id="MobiDB-lite"/>
    </source>
</evidence>
<evidence type="ECO:0000256" key="1">
    <source>
        <dbReference type="ARBA" id="ARBA00009792"/>
    </source>
</evidence>
<keyword evidence="4 9" id="KW-0862">Zinc</keyword>